<protein>
    <submittedName>
        <fullName evidence="1">Lethal(2) giant larvae protein 1</fullName>
    </submittedName>
</protein>
<dbReference type="InterPro" id="IPR036322">
    <property type="entry name" value="WD40_repeat_dom_sf"/>
</dbReference>
<dbReference type="Proteomes" id="UP001266305">
    <property type="component" value="Unassembled WGS sequence"/>
</dbReference>
<evidence type="ECO:0000313" key="1">
    <source>
        <dbReference type="EMBL" id="KAK2111046.1"/>
    </source>
</evidence>
<dbReference type="EMBL" id="JASSZA010000005">
    <property type="protein sequence ID" value="KAK2111046.1"/>
    <property type="molecule type" value="Genomic_DNA"/>
</dbReference>
<proteinExistence type="predicted"/>
<reference evidence="1 2" key="1">
    <citation type="submission" date="2023-05" db="EMBL/GenBank/DDBJ databases">
        <title>B98-5 Cell Line De Novo Hybrid Assembly: An Optical Mapping Approach.</title>
        <authorList>
            <person name="Kananen K."/>
            <person name="Auerbach J.A."/>
            <person name="Kautto E."/>
            <person name="Blachly J.S."/>
        </authorList>
    </citation>
    <scope>NUCLEOTIDE SEQUENCE [LARGE SCALE GENOMIC DNA]</scope>
    <source>
        <strain evidence="1">B95-8</strain>
        <tissue evidence="1">Cell line</tissue>
    </source>
</reference>
<name>A0ABQ9VNT1_SAGOE</name>
<dbReference type="PANTHER" id="PTHR10241:SF21">
    <property type="entry name" value="LETHAL(2) GIANT LARVAE PROTEIN HOMOLOG 1"/>
    <property type="match status" value="1"/>
</dbReference>
<dbReference type="SUPFAM" id="SSF50978">
    <property type="entry name" value="WD40 repeat-like"/>
    <property type="match status" value="1"/>
</dbReference>
<organism evidence="1 2">
    <name type="scientific">Saguinus oedipus</name>
    <name type="common">Cotton-top tamarin</name>
    <name type="synonym">Oedipomidas oedipus</name>
    <dbReference type="NCBI Taxonomy" id="9490"/>
    <lineage>
        <taxon>Eukaryota</taxon>
        <taxon>Metazoa</taxon>
        <taxon>Chordata</taxon>
        <taxon>Craniata</taxon>
        <taxon>Vertebrata</taxon>
        <taxon>Euteleostomi</taxon>
        <taxon>Mammalia</taxon>
        <taxon>Eutheria</taxon>
        <taxon>Euarchontoglires</taxon>
        <taxon>Primates</taxon>
        <taxon>Haplorrhini</taxon>
        <taxon>Platyrrhini</taxon>
        <taxon>Cebidae</taxon>
        <taxon>Callitrichinae</taxon>
        <taxon>Saguinus</taxon>
    </lineage>
</organism>
<dbReference type="PANTHER" id="PTHR10241">
    <property type="entry name" value="LETHAL 2 GIANT LARVAE PROTEIN"/>
    <property type="match status" value="1"/>
</dbReference>
<comment type="caution">
    <text evidence="1">The sequence shown here is derived from an EMBL/GenBank/DDBJ whole genome shotgun (WGS) entry which is preliminary data.</text>
</comment>
<accession>A0ABQ9VNT1</accession>
<evidence type="ECO:0000313" key="2">
    <source>
        <dbReference type="Proteomes" id="UP001266305"/>
    </source>
</evidence>
<gene>
    <name evidence="1" type="primary">LLGL1_2</name>
    <name evidence="1" type="ORF">P7K49_010792</name>
</gene>
<keyword evidence="2" id="KW-1185">Reference proteome</keyword>
<sequence length="233" mass="24576">MPCCLPAAPTPAGAALQPSEVPPVLGSPVHLLVPQAHKDEETEPQKGGWSPGYGAPGVEFTGLHRDAATVTQMHFLPGQGRLLTLLDDSSLHLWEIVHHNGCAHLEEALSFQLPSRPGFDGASVPPSLTRVTVVLLVAASDIAALGTEGSSVFFLDVTTLTLLEGQTLAPGEVLRSVPDDYRCGKALGPVESLQGHLRHPTKILIGYSRGLLVIWNQASQCADHVFLGNQVGG</sequence>